<geneLocation type="chloroplast" evidence="13"/>
<dbReference type="AlphaFoldDB" id="A0A2U9NT93"/>
<comment type="subcellular location">
    <subcellularLocation>
        <location evidence="2 10">Plastid</location>
        <location evidence="2 10">Chloroplast</location>
    </subcellularLocation>
</comment>
<organism evidence="13">
    <name type="scientific">Astrosyne radiata</name>
    <dbReference type="NCBI Taxonomy" id="1158023"/>
    <lineage>
        <taxon>Eukaryota</taxon>
        <taxon>Sar</taxon>
        <taxon>Stramenopiles</taxon>
        <taxon>Ochrophyta</taxon>
        <taxon>Bacillariophyta</taxon>
        <taxon>Fragilariophyceae</taxon>
        <taxon>Fragilariophycidae</taxon>
        <taxon>Cyclophorales</taxon>
        <taxon>Cyclophoraceae</taxon>
        <taxon>Astrosyne</taxon>
    </lineage>
</organism>
<keyword evidence="5 13" id="KW-0150">Chloroplast</keyword>
<dbReference type="InterPro" id="IPR005824">
    <property type="entry name" value="KOW"/>
</dbReference>
<evidence type="ECO:0000256" key="3">
    <source>
        <dbReference type="ARBA" id="ARBA00010618"/>
    </source>
</evidence>
<sequence length="73" mass="8420">MKYKIGDKVKIISGFYKNDIGEVIKINRKAGTIIVKNVNFKYKHIKSNEETKNGEIREMEAPIDHSNVKLLDN</sequence>
<evidence type="ECO:0000259" key="12">
    <source>
        <dbReference type="SMART" id="SM00739"/>
    </source>
</evidence>
<dbReference type="SMART" id="SM00739">
    <property type="entry name" value="KOW"/>
    <property type="match status" value="1"/>
</dbReference>
<dbReference type="RefSeq" id="YP_009497647.1">
    <property type="nucleotide sequence ID" value="NC_038008.1"/>
</dbReference>
<dbReference type="NCBIfam" id="TIGR01079">
    <property type="entry name" value="rplX_bact"/>
    <property type="match status" value="1"/>
</dbReference>
<dbReference type="GO" id="GO:1990904">
    <property type="term" value="C:ribonucleoprotein complex"/>
    <property type="evidence" value="ECO:0007669"/>
    <property type="project" value="UniProtKB-KW"/>
</dbReference>
<dbReference type="Pfam" id="PF17136">
    <property type="entry name" value="ribosomal_L24"/>
    <property type="match status" value="1"/>
</dbReference>
<dbReference type="InterPro" id="IPR008991">
    <property type="entry name" value="Translation_prot_SH3-like_sf"/>
</dbReference>
<keyword evidence="10" id="KW-0694">RNA-binding</keyword>
<dbReference type="GeneID" id="36960291"/>
<dbReference type="GO" id="GO:0003735">
    <property type="term" value="F:structural constituent of ribosome"/>
    <property type="evidence" value="ECO:0007669"/>
    <property type="project" value="InterPro"/>
</dbReference>
<evidence type="ECO:0000256" key="4">
    <source>
        <dbReference type="ARBA" id="ARBA00011838"/>
    </source>
</evidence>
<dbReference type="GO" id="GO:0006412">
    <property type="term" value="P:translation"/>
    <property type="evidence" value="ECO:0007669"/>
    <property type="project" value="UniProtKB-UniRule"/>
</dbReference>
<dbReference type="InterPro" id="IPR057264">
    <property type="entry name" value="Ribosomal_uL24_C"/>
</dbReference>
<dbReference type="Gene3D" id="2.30.30.30">
    <property type="match status" value="1"/>
</dbReference>
<name>A0A2U9NT93_9STRA</name>
<evidence type="ECO:0000313" key="13">
    <source>
        <dbReference type="EMBL" id="AWT40360.1"/>
    </source>
</evidence>
<dbReference type="HAMAP" id="MF_01326_B">
    <property type="entry name" value="Ribosomal_uL24_B"/>
    <property type="match status" value="1"/>
</dbReference>
<evidence type="ECO:0000256" key="2">
    <source>
        <dbReference type="ARBA" id="ARBA00004229"/>
    </source>
</evidence>
<dbReference type="CDD" id="cd06089">
    <property type="entry name" value="KOW_RPL26"/>
    <property type="match status" value="1"/>
</dbReference>
<evidence type="ECO:0000256" key="1">
    <source>
        <dbReference type="ARBA" id="ARBA00004072"/>
    </source>
</evidence>
<accession>A0A2U9NT93</accession>
<evidence type="ECO:0000256" key="7">
    <source>
        <dbReference type="ARBA" id="ARBA00022980"/>
    </source>
</evidence>
<comment type="similarity">
    <text evidence="3 10 11">Belongs to the universal ribosomal protein uL24 family.</text>
</comment>
<dbReference type="Pfam" id="PF00467">
    <property type="entry name" value="KOW"/>
    <property type="match status" value="1"/>
</dbReference>
<comment type="function">
    <text evidence="1 10">One of two assembly initiator proteins, it binds directly to the 5'-end of the 23S rRNA, where it nucleates assembly of the 50S subunit.</text>
</comment>
<dbReference type="GO" id="GO:0009507">
    <property type="term" value="C:chloroplast"/>
    <property type="evidence" value="ECO:0007669"/>
    <property type="project" value="UniProtKB-SubCell"/>
</dbReference>
<dbReference type="EMBL" id="MG755807">
    <property type="protein sequence ID" value="AWT40360.1"/>
    <property type="molecule type" value="Genomic_DNA"/>
</dbReference>
<evidence type="ECO:0000256" key="9">
    <source>
        <dbReference type="ARBA" id="ARBA00035282"/>
    </source>
</evidence>
<evidence type="ECO:0000256" key="6">
    <source>
        <dbReference type="ARBA" id="ARBA00022640"/>
    </source>
</evidence>
<reference evidence="13" key="1">
    <citation type="journal article" date="2018" name="Adv. Bot. Res.">
        <title>Evolution of the Plastid Genomes in Diatoms.</title>
        <authorList>
            <person name="Yu M."/>
            <person name="Ashworth M.P."/>
            <person name="Hajrah N.H."/>
            <person name="Khiyami M.A."/>
            <person name="Sabir M.J."/>
            <person name="Alhebshi A.M."/>
            <person name="Al-Malki A.L."/>
            <person name="Sabir J.S.M."/>
            <person name="Theriot E.C."/>
            <person name="Jansen R.K."/>
        </authorList>
    </citation>
    <scope>NUCLEOTIDE SEQUENCE</scope>
</reference>
<dbReference type="InterPro" id="IPR005825">
    <property type="entry name" value="Ribosomal_uL24_CS"/>
</dbReference>
<proteinExistence type="inferred from homology"/>
<keyword evidence="8 10" id="KW-0687">Ribonucleoprotein</keyword>
<gene>
    <name evidence="10 13" type="primary">rpl24</name>
</gene>
<protein>
    <recommendedName>
        <fullName evidence="9 10">Large ribosomal subunit protein uL24c</fullName>
    </recommendedName>
</protein>
<evidence type="ECO:0000256" key="5">
    <source>
        <dbReference type="ARBA" id="ARBA00022528"/>
    </source>
</evidence>
<evidence type="ECO:0000256" key="10">
    <source>
        <dbReference type="HAMAP-Rule" id="MF_01326"/>
    </source>
</evidence>
<keyword evidence="10" id="KW-0699">rRNA-binding</keyword>
<dbReference type="SUPFAM" id="SSF50104">
    <property type="entry name" value="Translation proteins SH3-like domain"/>
    <property type="match status" value="1"/>
</dbReference>
<keyword evidence="7 10" id="KW-0689">Ribosomal protein</keyword>
<dbReference type="InterPro" id="IPR041988">
    <property type="entry name" value="Ribosomal_uL24_KOW"/>
</dbReference>
<dbReference type="InterPro" id="IPR014722">
    <property type="entry name" value="Rib_uL2_dom2"/>
</dbReference>
<dbReference type="PROSITE" id="PS01108">
    <property type="entry name" value="RIBOSOMAL_L24"/>
    <property type="match status" value="1"/>
</dbReference>
<feature type="domain" description="KOW" evidence="12">
    <location>
        <begin position="2"/>
        <end position="29"/>
    </location>
</feature>
<dbReference type="GO" id="GO:0019843">
    <property type="term" value="F:rRNA binding"/>
    <property type="evidence" value="ECO:0007669"/>
    <property type="project" value="UniProtKB-UniRule"/>
</dbReference>
<dbReference type="GO" id="GO:0005840">
    <property type="term" value="C:ribosome"/>
    <property type="evidence" value="ECO:0007669"/>
    <property type="project" value="UniProtKB-KW"/>
</dbReference>
<keyword evidence="6 13" id="KW-0934">Plastid</keyword>
<evidence type="ECO:0000256" key="8">
    <source>
        <dbReference type="ARBA" id="ARBA00023274"/>
    </source>
</evidence>
<dbReference type="InterPro" id="IPR003256">
    <property type="entry name" value="Ribosomal_uL24"/>
</dbReference>
<evidence type="ECO:0000256" key="11">
    <source>
        <dbReference type="RuleBase" id="RU003477"/>
    </source>
</evidence>
<dbReference type="PANTHER" id="PTHR12903">
    <property type="entry name" value="MITOCHONDRIAL RIBOSOMAL PROTEIN L24"/>
    <property type="match status" value="1"/>
</dbReference>
<comment type="subunit">
    <text evidence="4 10">Part of the 50S ribosomal subunit.</text>
</comment>